<sequence>MPTHSRSRLDKEEGTMKRPNIPEMQNFKYSHIDGLTEAPQKPEKKILLDYYYTEIEEAQANSIRDKKGDSIDP</sequence>
<name>A0A395INH1_9HELO</name>
<dbReference type="AlphaFoldDB" id="A0A395INH1"/>
<dbReference type="EMBL" id="QKRW01000035">
    <property type="protein sequence ID" value="RAL60943.1"/>
    <property type="molecule type" value="Genomic_DNA"/>
</dbReference>
<evidence type="ECO:0000313" key="2">
    <source>
        <dbReference type="Proteomes" id="UP000249056"/>
    </source>
</evidence>
<proteinExistence type="predicted"/>
<dbReference type="Proteomes" id="UP000249056">
    <property type="component" value="Unassembled WGS sequence"/>
</dbReference>
<keyword evidence="2" id="KW-1185">Reference proteome</keyword>
<reference evidence="1 2" key="1">
    <citation type="submission" date="2018-06" db="EMBL/GenBank/DDBJ databases">
        <title>Genome Sequence of the Brown Rot Fungal Pathogen Monilinia fructigena.</title>
        <authorList>
            <person name="Landi L."/>
            <person name="De Miccolis Angelini R.M."/>
            <person name="Pollastro S."/>
            <person name="Abate D."/>
            <person name="Faretra F."/>
            <person name="Romanazzi G."/>
        </authorList>
    </citation>
    <scope>NUCLEOTIDE SEQUENCE [LARGE SCALE GENOMIC DNA]</scope>
    <source>
        <strain evidence="1 2">Mfrg269</strain>
    </source>
</reference>
<accession>A0A395INH1</accession>
<evidence type="ECO:0000313" key="1">
    <source>
        <dbReference type="EMBL" id="RAL60943.1"/>
    </source>
</evidence>
<protein>
    <submittedName>
        <fullName evidence="1">Uncharacterized protein</fullName>
    </submittedName>
</protein>
<gene>
    <name evidence="1" type="ORF">DID88_010041</name>
</gene>
<comment type="caution">
    <text evidence="1">The sequence shown here is derived from an EMBL/GenBank/DDBJ whole genome shotgun (WGS) entry which is preliminary data.</text>
</comment>
<organism evidence="1 2">
    <name type="scientific">Monilinia fructigena</name>
    <dbReference type="NCBI Taxonomy" id="38457"/>
    <lineage>
        <taxon>Eukaryota</taxon>
        <taxon>Fungi</taxon>
        <taxon>Dikarya</taxon>
        <taxon>Ascomycota</taxon>
        <taxon>Pezizomycotina</taxon>
        <taxon>Leotiomycetes</taxon>
        <taxon>Helotiales</taxon>
        <taxon>Sclerotiniaceae</taxon>
        <taxon>Monilinia</taxon>
    </lineage>
</organism>
<dbReference type="OrthoDB" id="3522956at2759"/>